<evidence type="ECO:0008006" key="4">
    <source>
        <dbReference type="Google" id="ProtNLM"/>
    </source>
</evidence>
<evidence type="ECO:0000256" key="1">
    <source>
        <dbReference type="SAM" id="MobiDB-lite"/>
    </source>
</evidence>
<organism evidence="2">
    <name type="scientific">Oikopleura dioica</name>
    <name type="common">Tunicate</name>
    <dbReference type="NCBI Taxonomy" id="34765"/>
    <lineage>
        <taxon>Eukaryota</taxon>
        <taxon>Metazoa</taxon>
        <taxon>Chordata</taxon>
        <taxon>Tunicata</taxon>
        <taxon>Appendicularia</taxon>
        <taxon>Copelata</taxon>
        <taxon>Oikopleuridae</taxon>
        <taxon>Oikopleura</taxon>
    </lineage>
</organism>
<evidence type="ECO:0000313" key="3">
    <source>
        <dbReference type="Proteomes" id="UP000001307"/>
    </source>
</evidence>
<dbReference type="Proteomes" id="UP000001307">
    <property type="component" value="Unassembled WGS sequence"/>
</dbReference>
<sequence length="218" mass="24318">MNPNMNPQQMNQGYGGQPNNMAPQMMANHSQMPGGQPMMGSNPQQMMQNPHMGPAQGQQGPGNQGIQQHPGQMQQTQQVHNPQGQPPQSQAPQAHQNENVPEDAIRSIKYLAKEDGFKNSLTKLMEVASKAFLSNATADNIQSMETEQKQRGCGTDLRKDLEEAFEEFYHNTDLMETNIRLALQQCLNTLQVIQTIAPSHVNFLIPQRQPPSSKLFFI</sequence>
<dbReference type="OrthoDB" id="10436051at2759"/>
<reference evidence="2" key="1">
    <citation type="journal article" date="2010" name="Science">
        <title>Plasticity of animal genome architecture unmasked by rapid evolution of a pelagic tunicate.</title>
        <authorList>
            <person name="Denoeud F."/>
            <person name="Henriet S."/>
            <person name="Mungpakdee S."/>
            <person name="Aury J.M."/>
            <person name="Da Silva C."/>
            <person name="Brinkmann H."/>
            <person name="Mikhaleva J."/>
            <person name="Olsen L.C."/>
            <person name="Jubin C."/>
            <person name="Canestro C."/>
            <person name="Bouquet J.M."/>
            <person name="Danks G."/>
            <person name="Poulain J."/>
            <person name="Campsteijn C."/>
            <person name="Adamski M."/>
            <person name="Cross I."/>
            <person name="Yadetie F."/>
            <person name="Muffato M."/>
            <person name="Louis A."/>
            <person name="Butcher S."/>
            <person name="Tsagkogeorga G."/>
            <person name="Konrad A."/>
            <person name="Singh S."/>
            <person name="Jensen M.F."/>
            <person name="Cong E.H."/>
            <person name="Eikeseth-Otteraa H."/>
            <person name="Noel B."/>
            <person name="Anthouard V."/>
            <person name="Porcel B.M."/>
            <person name="Kachouri-Lafond R."/>
            <person name="Nishino A."/>
            <person name="Ugolini M."/>
            <person name="Chourrout P."/>
            <person name="Nishida H."/>
            <person name="Aasland R."/>
            <person name="Huzurbazar S."/>
            <person name="Westhof E."/>
            <person name="Delsuc F."/>
            <person name="Lehrach H."/>
            <person name="Reinhardt R."/>
            <person name="Weissenbach J."/>
            <person name="Roy S.W."/>
            <person name="Artiguenave F."/>
            <person name="Postlethwait J.H."/>
            <person name="Manak J.R."/>
            <person name="Thompson E.M."/>
            <person name="Jaillon O."/>
            <person name="Du Pasquier L."/>
            <person name="Boudinot P."/>
            <person name="Liberles D.A."/>
            <person name="Volff J.N."/>
            <person name="Philippe H."/>
            <person name="Lenhard B."/>
            <person name="Roest Crollius H."/>
            <person name="Wincker P."/>
            <person name="Chourrout D."/>
        </authorList>
    </citation>
    <scope>NUCLEOTIDE SEQUENCE [LARGE SCALE GENOMIC DNA]</scope>
</reference>
<dbReference type="EMBL" id="FN653089">
    <property type="protein sequence ID" value="CBY11625.1"/>
    <property type="molecule type" value="Genomic_DNA"/>
</dbReference>
<proteinExistence type="predicted"/>
<feature type="region of interest" description="Disordered" evidence="1">
    <location>
        <begin position="1"/>
        <end position="100"/>
    </location>
</feature>
<dbReference type="AlphaFoldDB" id="E4XP37"/>
<feature type="compositionally biased region" description="Polar residues" evidence="1">
    <location>
        <begin position="27"/>
        <end position="48"/>
    </location>
</feature>
<feature type="compositionally biased region" description="Low complexity" evidence="1">
    <location>
        <begin position="64"/>
        <end position="96"/>
    </location>
</feature>
<accession>E4XP37</accession>
<dbReference type="InParanoid" id="E4XP37"/>
<gene>
    <name evidence="2" type="ORF">GSOID_T00016798001</name>
</gene>
<feature type="compositionally biased region" description="Low complexity" evidence="1">
    <location>
        <begin position="1"/>
        <end position="21"/>
    </location>
</feature>
<protein>
    <recommendedName>
        <fullName evidence="4">Mediator complex subunit 29</fullName>
    </recommendedName>
</protein>
<evidence type="ECO:0000313" key="2">
    <source>
        <dbReference type="EMBL" id="CBY11625.1"/>
    </source>
</evidence>
<keyword evidence="3" id="KW-1185">Reference proteome</keyword>
<name>E4XP37_OIKDI</name>